<evidence type="ECO:0000313" key="1">
    <source>
        <dbReference type="EMBL" id="KIJ59862.1"/>
    </source>
</evidence>
<accession>A0A0C9W9Y9</accession>
<gene>
    <name evidence="1" type="ORF">HYDPIDRAFT_117940</name>
</gene>
<sequence length="57" mass="6782">MTRWLSYGGWLLRAIHLLAPTKYRSRRHGAKRRLEADAWPMVERFRLVARDGSRTSQ</sequence>
<protein>
    <submittedName>
        <fullName evidence="1">Uncharacterized protein</fullName>
    </submittedName>
</protein>
<dbReference type="EMBL" id="KN839879">
    <property type="protein sequence ID" value="KIJ59862.1"/>
    <property type="molecule type" value="Genomic_DNA"/>
</dbReference>
<dbReference type="HOGENOM" id="CLU_2996762_0_0_1"/>
<proteinExistence type="predicted"/>
<organism evidence="1 2">
    <name type="scientific">Hydnomerulius pinastri MD-312</name>
    <dbReference type="NCBI Taxonomy" id="994086"/>
    <lineage>
        <taxon>Eukaryota</taxon>
        <taxon>Fungi</taxon>
        <taxon>Dikarya</taxon>
        <taxon>Basidiomycota</taxon>
        <taxon>Agaricomycotina</taxon>
        <taxon>Agaricomycetes</taxon>
        <taxon>Agaricomycetidae</taxon>
        <taxon>Boletales</taxon>
        <taxon>Boletales incertae sedis</taxon>
        <taxon>Leucogyrophana</taxon>
    </lineage>
</organism>
<name>A0A0C9W9Y9_9AGAM</name>
<evidence type="ECO:0000313" key="2">
    <source>
        <dbReference type="Proteomes" id="UP000053820"/>
    </source>
</evidence>
<dbReference type="AlphaFoldDB" id="A0A0C9W9Y9"/>
<dbReference type="Proteomes" id="UP000053820">
    <property type="component" value="Unassembled WGS sequence"/>
</dbReference>
<reference evidence="1 2" key="1">
    <citation type="submission" date="2014-04" db="EMBL/GenBank/DDBJ databases">
        <title>Evolutionary Origins and Diversification of the Mycorrhizal Mutualists.</title>
        <authorList>
            <consortium name="DOE Joint Genome Institute"/>
            <consortium name="Mycorrhizal Genomics Consortium"/>
            <person name="Kohler A."/>
            <person name="Kuo A."/>
            <person name="Nagy L.G."/>
            <person name="Floudas D."/>
            <person name="Copeland A."/>
            <person name="Barry K.W."/>
            <person name="Cichocki N."/>
            <person name="Veneault-Fourrey C."/>
            <person name="LaButti K."/>
            <person name="Lindquist E.A."/>
            <person name="Lipzen A."/>
            <person name="Lundell T."/>
            <person name="Morin E."/>
            <person name="Murat C."/>
            <person name="Riley R."/>
            <person name="Ohm R."/>
            <person name="Sun H."/>
            <person name="Tunlid A."/>
            <person name="Henrissat B."/>
            <person name="Grigoriev I.V."/>
            <person name="Hibbett D.S."/>
            <person name="Martin F."/>
        </authorList>
    </citation>
    <scope>NUCLEOTIDE SEQUENCE [LARGE SCALE GENOMIC DNA]</scope>
    <source>
        <strain evidence="1 2">MD-312</strain>
    </source>
</reference>
<keyword evidence="2" id="KW-1185">Reference proteome</keyword>